<reference evidence="1 2" key="1">
    <citation type="submission" date="2024-01" db="EMBL/GenBank/DDBJ databases">
        <title>Description of Olsenella sp. nov., isolated from pig feces.</title>
        <authorList>
            <person name="Chang Y.-H."/>
        </authorList>
    </citation>
    <scope>NUCLEOTIDE SEQUENCE [LARGE SCALE GENOMIC DNA]</scope>
    <source>
        <strain evidence="1 2">YH-ols2223</strain>
    </source>
</reference>
<dbReference type="EMBL" id="JAZGJQ010000012">
    <property type="protein sequence ID" value="MEE6148085.1"/>
    <property type="molecule type" value="Genomic_DNA"/>
</dbReference>
<dbReference type="Proteomes" id="UP001332931">
    <property type="component" value="Unassembled WGS sequence"/>
</dbReference>
<evidence type="ECO:0000313" key="1">
    <source>
        <dbReference type="EMBL" id="MEE6148085.1"/>
    </source>
</evidence>
<gene>
    <name evidence="1" type="ORF">VXJ25_08845</name>
</gene>
<accession>A0ABU7RBU9</accession>
<keyword evidence="2" id="KW-1185">Reference proteome</keyword>
<proteinExistence type="predicted"/>
<organism evidence="1 2">
    <name type="scientific">Olsenella absiana</name>
    <dbReference type="NCBI Taxonomy" id="3115222"/>
    <lineage>
        <taxon>Bacteria</taxon>
        <taxon>Bacillati</taxon>
        <taxon>Actinomycetota</taxon>
        <taxon>Coriobacteriia</taxon>
        <taxon>Coriobacteriales</taxon>
        <taxon>Atopobiaceae</taxon>
        <taxon>Olsenella</taxon>
    </lineage>
</organism>
<comment type="caution">
    <text evidence="1">The sequence shown here is derived from an EMBL/GenBank/DDBJ whole genome shotgun (WGS) entry which is preliminary data.</text>
</comment>
<dbReference type="RefSeq" id="WP_330958852.1">
    <property type="nucleotide sequence ID" value="NZ_JAZGJQ010000012.1"/>
</dbReference>
<evidence type="ECO:0000313" key="2">
    <source>
        <dbReference type="Proteomes" id="UP001332931"/>
    </source>
</evidence>
<sequence>MEAISMKCPNCMGDVVPFGNGVYGRCTSCDSVFKLKDGEAGPAAGSEDYDDGDDEDEEEVFDFEQFFQDAYDEYVEDESDLSDAYFAERLEDNRSKVRAAVEHFGIDDDDADEVYCVVDTTIFGSCKVGFAVTVSGVYLVDEDGDSAFIDWDDYDECRIERDGGKVIIGGHPFIMSNDEAKIMARVMRDLQE</sequence>
<protein>
    <submittedName>
        <fullName evidence="1">Uncharacterized protein</fullName>
    </submittedName>
</protein>
<name>A0ABU7RBU9_9ACTN</name>